<dbReference type="Pfam" id="PF01588">
    <property type="entry name" value="tRNA_bind"/>
    <property type="match status" value="1"/>
</dbReference>
<dbReference type="InterPro" id="IPR002547">
    <property type="entry name" value="tRNA-bd_dom"/>
</dbReference>
<dbReference type="GO" id="GO:0005524">
    <property type="term" value="F:ATP binding"/>
    <property type="evidence" value="ECO:0007669"/>
    <property type="project" value="UniProtKB-KW"/>
</dbReference>
<evidence type="ECO:0000256" key="8">
    <source>
        <dbReference type="ARBA" id="ARBA00022555"/>
    </source>
</evidence>
<evidence type="ECO:0000256" key="12">
    <source>
        <dbReference type="ARBA" id="ARBA00022840"/>
    </source>
</evidence>
<evidence type="ECO:0000256" key="18">
    <source>
        <dbReference type="ARBA" id="ARBA00049255"/>
    </source>
</evidence>
<dbReference type="InterPro" id="IPR045864">
    <property type="entry name" value="aa-tRNA-synth_II/BPL/LPL"/>
</dbReference>
<keyword evidence="10" id="KW-0479">Metal-binding</keyword>
<keyword evidence="15" id="KW-0648">Protein biosynthesis</keyword>
<evidence type="ECO:0000256" key="5">
    <source>
        <dbReference type="ARBA" id="ARBA00012814"/>
    </source>
</evidence>
<dbReference type="SUPFAM" id="SSF50249">
    <property type="entry name" value="Nucleic acid-binding proteins"/>
    <property type="match status" value="1"/>
</dbReference>
<dbReference type="InterPro" id="IPR012340">
    <property type="entry name" value="NA-bd_OB-fold"/>
</dbReference>
<comment type="similarity">
    <text evidence="3">Belongs to the phenylalanyl-tRNA synthetase beta subunit family. Type 1 subfamily.</text>
</comment>
<evidence type="ECO:0000256" key="6">
    <source>
        <dbReference type="ARBA" id="ARBA00017032"/>
    </source>
</evidence>
<dbReference type="InterPro" id="IPR009061">
    <property type="entry name" value="DNA-bd_dom_put_sf"/>
</dbReference>
<dbReference type="PANTHER" id="PTHR10947:SF0">
    <property type="entry name" value="PHENYLALANINE--TRNA LIGASE BETA SUBUNIT"/>
    <property type="match status" value="1"/>
</dbReference>
<dbReference type="SMART" id="SM00896">
    <property type="entry name" value="FDX-ACB"/>
    <property type="match status" value="1"/>
</dbReference>
<dbReference type="SUPFAM" id="SSF56037">
    <property type="entry name" value="PheT/TilS domain"/>
    <property type="match status" value="1"/>
</dbReference>
<accession>A0A1W1CI41</accession>
<feature type="domain" description="TRNA-binding" evidence="19">
    <location>
        <begin position="39"/>
        <end position="151"/>
    </location>
</feature>
<dbReference type="InterPro" id="IPR041616">
    <property type="entry name" value="PheRS_beta_core"/>
</dbReference>
<evidence type="ECO:0000256" key="13">
    <source>
        <dbReference type="ARBA" id="ARBA00022842"/>
    </source>
</evidence>
<name>A0A1W1CI41_9ZZZZ</name>
<dbReference type="GO" id="GO:0006432">
    <property type="term" value="P:phenylalanyl-tRNA aminoacylation"/>
    <property type="evidence" value="ECO:0007669"/>
    <property type="project" value="InterPro"/>
</dbReference>
<evidence type="ECO:0000259" key="19">
    <source>
        <dbReference type="PROSITE" id="PS50886"/>
    </source>
</evidence>
<dbReference type="InterPro" id="IPR036690">
    <property type="entry name" value="Fdx_antiC-bd_sf"/>
</dbReference>
<dbReference type="Gene3D" id="3.30.70.380">
    <property type="entry name" value="Ferrodoxin-fold anticodon-binding domain"/>
    <property type="match status" value="1"/>
</dbReference>
<evidence type="ECO:0000256" key="1">
    <source>
        <dbReference type="ARBA" id="ARBA00001946"/>
    </source>
</evidence>
<keyword evidence="11" id="KW-0547">Nucleotide-binding</keyword>
<dbReference type="Gene3D" id="2.40.50.140">
    <property type="entry name" value="Nucleic acid-binding proteins"/>
    <property type="match status" value="1"/>
</dbReference>
<dbReference type="PROSITE" id="PS51447">
    <property type="entry name" value="FDX_ACB"/>
    <property type="match status" value="1"/>
</dbReference>
<keyword evidence="7" id="KW-0963">Cytoplasm</keyword>
<dbReference type="EC" id="6.1.1.20" evidence="5"/>
<dbReference type="PROSITE" id="PS50886">
    <property type="entry name" value="TRBD"/>
    <property type="match status" value="1"/>
</dbReference>
<keyword evidence="16 22" id="KW-0030">Aminoacyl-tRNA synthetase</keyword>
<dbReference type="InterPro" id="IPR033714">
    <property type="entry name" value="tRNA_bind_bactPheRS"/>
</dbReference>
<dbReference type="AlphaFoldDB" id="A0A1W1CI41"/>
<proteinExistence type="inferred from homology"/>
<evidence type="ECO:0000259" key="21">
    <source>
        <dbReference type="PROSITE" id="PS51483"/>
    </source>
</evidence>
<comment type="subunit">
    <text evidence="4">Tetramer of two alpha and two beta subunits.</text>
</comment>
<evidence type="ECO:0000256" key="16">
    <source>
        <dbReference type="ARBA" id="ARBA00023146"/>
    </source>
</evidence>
<dbReference type="Gene3D" id="3.30.930.10">
    <property type="entry name" value="Bira Bifunctional Protein, Domain 2"/>
    <property type="match status" value="1"/>
</dbReference>
<dbReference type="PANTHER" id="PTHR10947">
    <property type="entry name" value="PHENYLALANYL-TRNA SYNTHETASE BETA CHAIN AND LEUCINE-RICH REPEAT-CONTAINING PROTEIN 47"/>
    <property type="match status" value="1"/>
</dbReference>
<dbReference type="NCBIfam" id="NF045760">
    <property type="entry name" value="YtpR"/>
    <property type="match status" value="1"/>
</dbReference>
<feature type="domain" description="FDX-ACB" evidence="20">
    <location>
        <begin position="687"/>
        <end position="779"/>
    </location>
</feature>
<comment type="catalytic activity">
    <reaction evidence="18">
        <text>tRNA(Phe) + L-phenylalanine + ATP = L-phenylalanyl-tRNA(Phe) + AMP + diphosphate + H(+)</text>
        <dbReference type="Rhea" id="RHEA:19413"/>
        <dbReference type="Rhea" id="RHEA-COMP:9668"/>
        <dbReference type="Rhea" id="RHEA-COMP:9699"/>
        <dbReference type="ChEBI" id="CHEBI:15378"/>
        <dbReference type="ChEBI" id="CHEBI:30616"/>
        <dbReference type="ChEBI" id="CHEBI:33019"/>
        <dbReference type="ChEBI" id="CHEBI:58095"/>
        <dbReference type="ChEBI" id="CHEBI:78442"/>
        <dbReference type="ChEBI" id="CHEBI:78531"/>
        <dbReference type="ChEBI" id="CHEBI:456215"/>
        <dbReference type="EC" id="6.1.1.20"/>
    </reaction>
</comment>
<feature type="domain" description="B5" evidence="21">
    <location>
        <begin position="392"/>
        <end position="468"/>
    </location>
</feature>
<organism evidence="22">
    <name type="scientific">hydrothermal vent metagenome</name>
    <dbReference type="NCBI Taxonomy" id="652676"/>
    <lineage>
        <taxon>unclassified sequences</taxon>
        <taxon>metagenomes</taxon>
        <taxon>ecological metagenomes</taxon>
    </lineage>
</organism>
<dbReference type="CDD" id="cd02796">
    <property type="entry name" value="tRNA_bind_bactPheRS"/>
    <property type="match status" value="1"/>
</dbReference>
<dbReference type="EMBL" id="FPHE01000141">
    <property type="protein sequence ID" value="SFV65415.1"/>
    <property type="molecule type" value="Genomic_DNA"/>
</dbReference>
<comment type="cofactor">
    <cofactor evidence="1">
        <name>Mg(2+)</name>
        <dbReference type="ChEBI" id="CHEBI:18420"/>
    </cofactor>
</comment>
<comment type="subcellular location">
    <subcellularLocation>
        <location evidence="2">Cytoplasm</location>
    </subcellularLocation>
</comment>
<evidence type="ECO:0000256" key="9">
    <source>
        <dbReference type="ARBA" id="ARBA00022598"/>
    </source>
</evidence>
<evidence type="ECO:0000259" key="20">
    <source>
        <dbReference type="PROSITE" id="PS51447"/>
    </source>
</evidence>
<evidence type="ECO:0000256" key="10">
    <source>
        <dbReference type="ARBA" id="ARBA00022723"/>
    </source>
</evidence>
<evidence type="ECO:0000256" key="14">
    <source>
        <dbReference type="ARBA" id="ARBA00022884"/>
    </source>
</evidence>
<dbReference type="Gene3D" id="3.30.56.10">
    <property type="match status" value="2"/>
</dbReference>
<dbReference type="SUPFAM" id="SSF55681">
    <property type="entry name" value="Class II aaRS and biotin synthetases"/>
    <property type="match status" value="1"/>
</dbReference>
<evidence type="ECO:0000313" key="22">
    <source>
        <dbReference type="EMBL" id="SFV65415.1"/>
    </source>
</evidence>
<dbReference type="InterPro" id="IPR005121">
    <property type="entry name" value="Fdx_antiC-bd"/>
</dbReference>
<dbReference type="InterPro" id="IPR045060">
    <property type="entry name" value="Phe-tRNA-ligase_IIc_bsu"/>
</dbReference>
<dbReference type="SMART" id="SM00874">
    <property type="entry name" value="B5"/>
    <property type="match status" value="1"/>
</dbReference>
<dbReference type="Pfam" id="PF03484">
    <property type="entry name" value="B5"/>
    <property type="match status" value="1"/>
</dbReference>
<evidence type="ECO:0000256" key="17">
    <source>
        <dbReference type="ARBA" id="ARBA00033189"/>
    </source>
</evidence>
<dbReference type="FunFam" id="2.40.50.140:FF:000045">
    <property type="entry name" value="Phenylalanine--tRNA ligase beta subunit"/>
    <property type="match status" value="1"/>
</dbReference>
<evidence type="ECO:0000256" key="2">
    <source>
        <dbReference type="ARBA" id="ARBA00004496"/>
    </source>
</evidence>
<evidence type="ECO:0000256" key="11">
    <source>
        <dbReference type="ARBA" id="ARBA00022741"/>
    </source>
</evidence>
<sequence length="779" mass="87138">MIITRNWLNNFIDISKVSDEKLYETFNSIGLEVDSIKKYIIPEKVVVGEIISCGKHPNADKLRVCQIDIGGGSIRQIVCGASNVVYAKFVPVATIGTKLGDDFEIKHTTLRGVDSEGMVCSTAELGLPNMGSGIMILDDSIGKLVAGKELREYEKVNDTVIELELTANRGDCLSIYGVARDLSAALNIPINTLEYEYSDSRVKVGLARVLQLKASGKIQGSLRYTMAKIEDIHTSTLCGLRLAFIGELQDSNLANILKYATHTTGVILRAYKTRDILIHESDRITLTVSSENSITTIQANGKKISTLGVCQYDEAKADEQTTTALFEASYINPNILVDSIADKDIEKDELYYRTSRGSEPKLSNGIEFLTYMLEGYSGCDFFDGVISVEEESEAKIITVVHDEISQIIGEKIEKATILSILKALQFKIQNSTEDAFGVTVPKFRHDIENIQDIAEEIVRIIGINNIEAKPLKFLETDRTNRTINRHYAKKALRERAVASSFYETISYAFSDKSLLKKYGFPLVKEELDIINPITEDLNTLRTTILINMLNAVKRNISYSKKSIALFEIGTIFDENRNEKEVLSLIFSGQREGENVTNAGKPQLINFEIFTKKLSTIIGDFELRAGTEQNSIIHPYQSADIIIDNEVCGFISKLHPTVAEEFDLPTTFIAEISFDALMPKHINANPISKFQGVHKDLSLVIDKNLPYNQVATAIKQLELPLLRKYYPIDIYEDESLGDEKSLTVRLFIQSLERTMEDKDIENTVNTIINSLKEQYGATLR</sequence>
<dbReference type="SUPFAM" id="SSF54991">
    <property type="entry name" value="Anticodon-binding domain of PheRS"/>
    <property type="match status" value="1"/>
</dbReference>
<dbReference type="Pfam" id="PF03147">
    <property type="entry name" value="FDX-ACB"/>
    <property type="match status" value="1"/>
</dbReference>
<keyword evidence="8" id="KW-0820">tRNA-binding</keyword>
<dbReference type="Pfam" id="PF17759">
    <property type="entry name" value="tRNA_synthFbeta"/>
    <property type="match status" value="1"/>
</dbReference>
<dbReference type="NCBIfam" id="TIGR00472">
    <property type="entry name" value="pheT_bact"/>
    <property type="match status" value="1"/>
</dbReference>
<dbReference type="GO" id="GO:0009328">
    <property type="term" value="C:phenylalanine-tRNA ligase complex"/>
    <property type="evidence" value="ECO:0007669"/>
    <property type="project" value="TreeGrafter"/>
</dbReference>
<dbReference type="InterPro" id="IPR005147">
    <property type="entry name" value="tRNA_synthase_B5-dom"/>
</dbReference>
<keyword evidence="14" id="KW-0694">RNA-binding</keyword>
<gene>
    <name evidence="22" type="ORF">MNB_SV-12-1213</name>
</gene>
<evidence type="ECO:0000256" key="4">
    <source>
        <dbReference type="ARBA" id="ARBA00011209"/>
    </source>
</evidence>
<dbReference type="GO" id="GO:0004826">
    <property type="term" value="F:phenylalanine-tRNA ligase activity"/>
    <property type="evidence" value="ECO:0007669"/>
    <property type="project" value="UniProtKB-EC"/>
</dbReference>
<dbReference type="CDD" id="cd00769">
    <property type="entry name" value="PheRS_beta_core"/>
    <property type="match status" value="1"/>
</dbReference>
<dbReference type="HAMAP" id="MF_00283">
    <property type="entry name" value="Phe_tRNA_synth_beta1"/>
    <property type="match status" value="1"/>
</dbReference>
<evidence type="ECO:0000256" key="7">
    <source>
        <dbReference type="ARBA" id="ARBA00022490"/>
    </source>
</evidence>
<dbReference type="PROSITE" id="PS51483">
    <property type="entry name" value="B5"/>
    <property type="match status" value="1"/>
</dbReference>
<dbReference type="GO" id="GO:0000287">
    <property type="term" value="F:magnesium ion binding"/>
    <property type="evidence" value="ECO:0007669"/>
    <property type="project" value="InterPro"/>
</dbReference>
<keyword evidence="12" id="KW-0067">ATP-binding</keyword>
<evidence type="ECO:0000256" key="3">
    <source>
        <dbReference type="ARBA" id="ARBA00008653"/>
    </source>
</evidence>
<dbReference type="SUPFAM" id="SSF46955">
    <property type="entry name" value="Putative DNA-binding domain"/>
    <property type="match status" value="1"/>
</dbReference>
<dbReference type="GO" id="GO:0000049">
    <property type="term" value="F:tRNA binding"/>
    <property type="evidence" value="ECO:0007669"/>
    <property type="project" value="UniProtKB-KW"/>
</dbReference>
<evidence type="ECO:0000256" key="15">
    <source>
        <dbReference type="ARBA" id="ARBA00022917"/>
    </source>
</evidence>
<dbReference type="InterPro" id="IPR004532">
    <property type="entry name" value="Phe-tRNA-ligase_IIc_bsu_bact"/>
</dbReference>
<keyword evidence="13" id="KW-0460">Magnesium</keyword>
<keyword evidence="9 22" id="KW-0436">Ligase</keyword>
<protein>
    <recommendedName>
        <fullName evidence="6">Phenylalanine--tRNA ligase beta subunit</fullName>
        <ecNumber evidence="5">6.1.1.20</ecNumber>
    </recommendedName>
    <alternativeName>
        <fullName evidence="17">Phenylalanyl-tRNA synthetase beta subunit</fullName>
    </alternativeName>
</protein>
<reference evidence="22" key="1">
    <citation type="submission" date="2016-10" db="EMBL/GenBank/DDBJ databases">
        <authorList>
            <person name="de Groot N.N."/>
        </authorList>
    </citation>
    <scope>NUCLEOTIDE SEQUENCE</scope>
</reference>